<dbReference type="GO" id="GO:0097266">
    <property type="term" value="F:phenylacetyl-CoA 1,2-epoxidase activity"/>
    <property type="evidence" value="ECO:0007669"/>
    <property type="project" value="UniProtKB-EC"/>
</dbReference>
<gene>
    <name evidence="1" type="primary">paaC</name>
    <name evidence="1" type="ORF">LVJ94_05400</name>
</gene>
<dbReference type="PANTHER" id="PTHR30458:SF0">
    <property type="entry name" value="1,2-PHENYLACETYL-COA EPOXIDASE, SUBUNIT C"/>
    <property type="match status" value="1"/>
</dbReference>
<dbReference type="NCBIfam" id="TIGR02158">
    <property type="entry name" value="PA_CoA_Oxy3"/>
    <property type="match status" value="1"/>
</dbReference>
<dbReference type="EMBL" id="CP089983">
    <property type="protein sequence ID" value="WXB06668.1"/>
    <property type="molecule type" value="Genomic_DNA"/>
</dbReference>
<dbReference type="InterPro" id="IPR009078">
    <property type="entry name" value="Ferritin-like_SF"/>
</dbReference>
<dbReference type="EC" id="1.14.13.149" evidence="1"/>
<dbReference type="Proteomes" id="UP001374803">
    <property type="component" value="Chromosome"/>
</dbReference>
<evidence type="ECO:0000313" key="2">
    <source>
        <dbReference type="Proteomes" id="UP001374803"/>
    </source>
</evidence>
<dbReference type="RefSeq" id="WP_394836324.1">
    <property type="nucleotide sequence ID" value="NZ_CP089929.1"/>
</dbReference>
<organism evidence="1 2">
    <name type="scientific">Pendulispora rubella</name>
    <dbReference type="NCBI Taxonomy" id="2741070"/>
    <lineage>
        <taxon>Bacteria</taxon>
        <taxon>Pseudomonadati</taxon>
        <taxon>Myxococcota</taxon>
        <taxon>Myxococcia</taxon>
        <taxon>Myxococcales</taxon>
        <taxon>Sorangiineae</taxon>
        <taxon>Pendulisporaceae</taxon>
        <taxon>Pendulispora</taxon>
    </lineage>
</organism>
<reference evidence="1" key="1">
    <citation type="submission" date="2021-12" db="EMBL/GenBank/DDBJ databases">
        <title>Discovery of the Pendulisporaceae a myxobacterial family with distinct sporulation behavior and unique specialized metabolism.</title>
        <authorList>
            <person name="Garcia R."/>
            <person name="Popoff A."/>
            <person name="Bader C.D."/>
            <person name="Loehr J."/>
            <person name="Walesch S."/>
            <person name="Walt C."/>
            <person name="Boldt J."/>
            <person name="Bunk B."/>
            <person name="Haeckl F.J.F.P.J."/>
            <person name="Gunesch A.P."/>
            <person name="Birkelbach J."/>
            <person name="Nuebel U."/>
            <person name="Pietschmann T."/>
            <person name="Bach T."/>
            <person name="Mueller R."/>
        </authorList>
    </citation>
    <scope>NUCLEOTIDE SEQUENCE</scope>
    <source>
        <strain evidence="1">MSr11367</strain>
    </source>
</reference>
<keyword evidence="1" id="KW-0560">Oxidoreductase</keyword>
<protein>
    <submittedName>
        <fullName evidence="1">Phenylacetate-CoA oxygenase subunit PaaC</fullName>
        <ecNumber evidence="1">1.14.13.149</ecNumber>
    </submittedName>
</protein>
<dbReference type="Gene3D" id="1.20.1260.10">
    <property type="match status" value="1"/>
</dbReference>
<dbReference type="InterPro" id="IPR011882">
    <property type="entry name" value="PaaC"/>
</dbReference>
<evidence type="ECO:0000313" key="1">
    <source>
        <dbReference type="EMBL" id="WXB06668.1"/>
    </source>
</evidence>
<dbReference type="PANTHER" id="PTHR30458">
    <property type="entry name" value="PHENYLACETIC ACID DEGRADATION PROTEIN PAA"/>
    <property type="match status" value="1"/>
</dbReference>
<name>A0ABZ2L6V3_9BACT</name>
<accession>A0ABZ2L6V3</accession>
<sequence>MGSVTLLPTPLFRYTLRRADDALILGHRLSQSCGHAPTMEEDMALANIGLDLIDQARWLYAYAGQVEAAGRDEDAYAYLRNAGGYGNLLLVEQPHRDFARTIVRQFFYSAFIHPYWRALTQSSDATLAAIAAKARNQSTYHVSHSAAWVIRLGNGTEENHRHVSTAIDELWPFTDEMFEVDTIEQRLIERAVVVDPASLRPRWEETIGRVFARATLDIPSKRPMRRGGRHGHHGEHLARLLGELRHMQRAFRGAFQ</sequence>
<keyword evidence="2" id="KW-1185">Reference proteome</keyword>
<dbReference type="InterPro" id="IPR007814">
    <property type="entry name" value="PaaA_PaaC"/>
</dbReference>
<dbReference type="Pfam" id="PF05138">
    <property type="entry name" value="PaaA_PaaC"/>
    <property type="match status" value="1"/>
</dbReference>
<dbReference type="InterPro" id="IPR052703">
    <property type="entry name" value="Aromatic_CoA_ox/epox"/>
</dbReference>
<dbReference type="SUPFAM" id="SSF47240">
    <property type="entry name" value="Ferritin-like"/>
    <property type="match status" value="1"/>
</dbReference>
<proteinExistence type="predicted"/>
<dbReference type="PIRSF" id="PIRSF037834">
    <property type="entry name" value="PA_CoA_Oase3"/>
    <property type="match status" value="1"/>
</dbReference>
<dbReference type="InterPro" id="IPR012347">
    <property type="entry name" value="Ferritin-like"/>
</dbReference>